<dbReference type="AlphaFoldDB" id="A0A7H9BGE6"/>
<protein>
    <submittedName>
        <fullName evidence="3">Uncharacterized protein</fullName>
    </submittedName>
</protein>
<keyword evidence="2" id="KW-0732">Signal</keyword>
<organism evidence="3 4">
    <name type="scientific">Chitinibacter bivalviorum</name>
    <dbReference type="NCBI Taxonomy" id="2739434"/>
    <lineage>
        <taxon>Bacteria</taxon>
        <taxon>Pseudomonadati</taxon>
        <taxon>Pseudomonadota</taxon>
        <taxon>Betaproteobacteria</taxon>
        <taxon>Neisseriales</taxon>
        <taxon>Chitinibacteraceae</taxon>
        <taxon>Chitinibacter</taxon>
    </lineage>
</organism>
<accession>A0A7H9BGE6</accession>
<proteinExistence type="predicted"/>
<dbReference type="EMBL" id="CP058627">
    <property type="protein sequence ID" value="QLG87790.1"/>
    <property type="molecule type" value="Genomic_DNA"/>
</dbReference>
<dbReference type="Proteomes" id="UP000509597">
    <property type="component" value="Chromosome"/>
</dbReference>
<feature type="compositionally biased region" description="Low complexity" evidence="1">
    <location>
        <begin position="33"/>
        <end position="47"/>
    </location>
</feature>
<evidence type="ECO:0000313" key="3">
    <source>
        <dbReference type="EMBL" id="QLG87790.1"/>
    </source>
</evidence>
<feature type="signal peptide" evidence="2">
    <location>
        <begin position="1"/>
        <end position="22"/>
    </location>
</feature>
<evidence type="ECO:0000256" key="2">
    <source>
        <dbReference type="SAM" id="SignalP"/>
    </source>
</evidence>
<dbReference type="KEGG" id="chiz:HQ393_05695"/>
<evidence type="ECO:0000313" key="4">
    <source>
        <dbReference type="Proteomes" id="UP000509597"/>
    </source>
</evidence>
<reference evidence="3 4" key="1">
    <citation type="submission" date="2020-07" db="EMBL/GenBank/DDBJ databases">
        <title>Complete genome sequence of Chitinibacter sp. 2T18.</title>
        <authorList>
            <person name="Bae J.-W."/>
            <person name="Choi J.-W."/>
        </authorList>
    </citation>
    <scope>NUCLEOTIDE SEQUENCE [LARGE SCALE GENOMIC DNA]</scope>
    <source>
        <strain evidence="3 4">2T18</strain>
    </source>
</reference>
<gene>
    <name evidence="3" type="ORF">HQ393_05695</name>
</gene>
<feature type="chain" id="PRO_5028892030" evidence="2">
    <location>
        <begin position="23"/>
        <end position="171"/>
    </location>
</feature>
<sequence>MSNLTHASIASTCTLLLLTACGGGGGGSPAPAPTAAPTASPSPTTATSYNSLSEVKVAANMNWQLSATKSIPMAVKYADNSVAAGVVIKLFTYSTSDPHASTAPTDVTSTPTEPVPVSLIDSVMTDANGLATWQVSLPGQQTSVLAIINDGTHTNTQIIQLNQTGQIALTL</sequence>
<name>A0A7H9BGE6_9NEIS</name>
<dbReference type="RefSeq" id="WP_179357870.1">
    <property type="nucleotide sequence ID" value="NZ_CP058627.1"/>
</dbReference>
<evidence type="ECO:0000256" key="1">
    <source>
        <dbReference type="SAM" id="MobiDB-lite"/>
    </source>
</evidence>
<feature type="region of interest" description="Disordered" evidence="1">
    <location>
        <begin position="26"/>
        <end position="47"/>
    </location>
</feature>
<keyword evidence="4" id="KW-1185">Reference proteome</keyword>